<gene>
    <name evidence="1" type="ORF">BKA12_000420</name>
</gene>
<organism evidence="1 2">
    <name type="scientific">Neomicrococcus lactis</name>
    <dbReference type="NCBI Taxonomy" id="732241"/>
    <lineage>
        <taxon>Bacteria</taxon>
        <taxon>Bacillati</taxon>
        <taxon>Actinomycetota</taxon>
        <taxon>Actinomycetes</taxon>
        <taxon>Micrococcales</taxon>
        <taxon>Micrococcaceae</taxon>
        <taxon>Neomicrococcus</taxon>
    </lineage>
</organism>
<name>A0A7W8Y9W6_9MICC</name>
<protein>
    <submittedName>
        <fullName evidence="1">Uncharacterized protein</fullName>
    </submittedName>
</protein>
<evidence type="ECO:0000313" key="2">
    <source>
        <dbReference type="Proteomes" id="UP000523863"/>
    </source>
</evidence>
<keyword evidence="2" id="KW-1185">Reference proteome</keyword>
<reference evidence="1 2" key="1">
    <citation type="submission" date="2020-08" db="EMBL/GenBank/DDBJ databases">
        <title>Sequencing the genomes of 1000 actinobacteria strains.</title>
        <authorList>
            <person name="Klenk H.-P."/>
        </authorList>
    </citation>
    <scope>NUCLEOTIDE SEQUENCE [LARGE SCALE GENOMIC DNA]</scope>
    <source>
        <strain evidence="1 2">DSM 23694</strain>
    </source>
</reference>
<dbReference type="RefSeq" id="WP_338087395.1">
    <property type="nucleotide sequence ID" value="NZ_JACHBL010000001.1"/>
</dbReference>
<dbReference type="EMBL" id="JACHBL010000001">
    <property type="protein sequence ID" value="MBB5597340.1"/>
    <property type="molecule type" value="Genomic_DNA"/>
</dbReference>
<proteinExistence type="predicted"/>
<comment type="caution">
    <text evidence="1">The sequence shown here is derived from an EMBL/GenBank/DDBJ whole genome shotgun (WGS) entry which is preliminary data.</text>
</comment>
<sequence length="205" mass="23267">MPIVRMYKTDNKGNKLFREAWYEDPIEDLADATDAESSEEEVDAQRQFVVNHGTVGHVSKTSQEENVSAERAKELFAGFIEQSTEDGYRELADDEQFWVIAQFALKTKEGTDRDISLQTNARREFSNHLAWRGLGTVESSDFAPWKLNLRILTPDAKTTINALKTISRDAKLDPTKLRIAVAPFNALDQLKQRHPLPATEPFTLD</sequence>
<dbReference type="Proteomes" id="UP000523863">
    <property type="component" value="Unassembled WGS sequence"/>
</dbReference>
<dbReference type="AlphaFoldDB" id="A0A7W8Y9W6"/>
<accession>A0A7W8Y9W6</accession>
<evidence type="ECO:0000313" key="1">
    <source>
        <dbReference type="EMBL" id="MBB5597340.1"/>
    </source>
</evidence>